<comment type="subcellular location">
    <subcellularLocation>
        <location evidence="1">Cell membrane</location>
        <topology evidence="1">Multi-pass membrane protein</topology>
    </subcellularLocation>
</comment>
<dbReference type="EMBL" id="CP046147">
    <property type="protein sequence ID" value="WFG38186.1"/>
    <property type="molecule type" value="Genomic_DNA"/>
</dbReference>
<feature type="transmembrane region" description="Helical" evidence="8">
    <location>
        <begin position="160"/>
        <end position="187"/>
    </location>
</feature>
<feature type="transmembrane region" description="Helical" evidence="8">
    <location>
        <begin position="58"/>
        <end position="77"/>
    </location>
</feature>
<keyword evidence="3" id="KW-0645">Protease</keyword>
<keyword evidence="7 8" id="KW-0472">Membrane</keyword>
<sequence>MVSSFDIWSCSSSVSHRVRHICHLVVPRKAHMDFWLIGVLIIVWALVVTFFRLNRIWLPYYIIGSVGLAFVIIFVGRATGLEAALQIGVAAGVHAASLALGLPTEIFQSAPGAILVVVISQDIGWTMLQVTIESSGLLETGVISGMLLFYPGWTGRKRIWFTLAAIALTYFSNVIRLMVIVVTLHYMGKSSLLISHTIIGRAVFFALVVGIYWFLMTRPTLRTVKGKIDEELMAS</sequence>
<evidence type="ECO:0000256" key="2">
    <source>
        <dbReference type="ARBA" id="ARBA00022475"/>
    </source>
</evidence>
<evidence type="ECO:0000313" key="9">
    <source>
        <dbReference type="EMBL" id="MDG0866762.1"/>
    </source>
</evidence>
<keyword evidence="6 8" id="KW-1133">Transmembrane helix</keyword>
<accession>A0AAJ5ZDP4</accession>
<evidence type="ECO:0000313" key="10">
    <source>
        <dbReference type="EMBL" id="WFG38186.1"/>
    </source>
</evidence>
<feature type="transmembrane region" description="Helical" evidence="8">
    <location>
        <begin position="34"/>
        <end position="51"/>
    </location>
</feature>
<evidence type="ECO:0000256" key="6">
    <source>
        <dbReference type="ARBA" id="ARBA00022989"/>
    </source>
</evidence>
<keyword evidence="5" id="KW-0378">Hydrolase</keyword>
<evidence type="ECO:0000256" key="7">
    <source>
        <dbReference type="ARBA" id="ARBA00023136"/>
    </source>
</evidence>
<dbReference type="AlphaFoldDB" id="A0AAJ5ZDP4"/>
<dbReference type="EMBL" id="WMBE01000002">
    <property type="protein sequence ID" value="MDG0866762.1"/>
    <property type="molecule type" value="Genomic_DNA"/>
</dbReference>
<evidence type="ECO:0000313" key="11">
    <source>
        <dbReference type="Proteomes" id="UP001219901"/>
    </source>
</evidence>
<dbReference type="InterPro" id="IPR026392">
    <property type="entry name" value="Exo/Archaeosortase_dom"/>
</dbReference>
<evidence type="ECO:0008006" key="13">
    <source>
        <dbReference type="Google" id="ProtNLM"/>
    </source>
</evidence>
<dbReference type="Proteomes" id="UP001321249">
    <property type="component" value="Unassembled WGS sequence"/>
</dbReference>
<evidence type="ECO:0000256" key="1">
    <source>
        <dbReference type="ARBA" id="ARBA00004651"/>
    </source>
</evidence>
<gene>
    <name evidence="9" type="ORF">GKO46_06700</name>
    <name evidence="10" type="ORF">GKO48_00705</name>
</gene>
<evidence type="ECO:0000256" key="5">
    <source>
        <dbReference type="ARBA" id="ARBA00022801"/>
    </source>
</evidence>
<protein>
    <recommendedName>
        <fullName evidence="13">Exosortase/archaeosortase family protein</fullName>
    </recommendedName>
</protein>
<evidence type="ECO:0000256" key="3">
    <source>
        <dbReference type="ARBA" id="ARBA00022670"/>
    </source>
</evidence>
<name>A0AAJ5ZDP4_9CHLR</name>
<organism evidence="10 11">
    <name type="scientific">Candidatus Lucifugimonas marina</name>
    <dbReference type="NCBI Taxonomy" id="3038979"/>
    <lineage>
        <taxon>Bacteria</taxon>
        <taxon>Bacillati</taxon>
        <taxon>Chloroflexota</taxon>
        <taxon>Dehalococcoidia</taxon>
        <taxon>SAR202 cluster</taxon>
        <taxon>Candidatus Lucifugimonadales</taxon>
        <taxon>Candidatus Lucifugimonadaceae</taxon>
        <taxon>Candidatus Lucifugimonas</taxon>
    </lineage>
</organism>
<dbReference type="Proteomes" id="UP001219901">
    <property type="component" value="Chromosome"/>
</dbReference>
<dbReference type="NCBIfam" id="TIGR04178">
    <property type="entry name" value="exo_archaeo"/>
    <property type="match status" value="1"/>
</dbReference>
<keyword evidence="4 8" id="KW-0812">Transmembrane</keyword>
<dbReference type="GO" id="GO:0008233">
    <property type="term" value="F:peptidase activity"/>
    <property type="evidence" value="ECO:0007669"/>
    <property type="project" value="UniProtKB-KW"/>
</dbReference>
<feature type="transmembrane region" description="Helical" evidence="8">
    <location>
        <begin position="193"/>
        <end position="215"/>
    </location>
</feature>
<dbReference type="GO" id="GO:0005886">
    <property type="term" value="C:plasma membrane"/>
    <property type="evidence" value="ECO:0007669"/>
    <property type="project" value="UniProtKB-SubCell"/>
</dbReference>
<dbReference type="GO" id="GO:0006508">
    <property type="term" value="P:proteolysis"/>
    <property type="evidence" value="ECO:0007669"/>
    <property type="project" value="UniProtKB-KW"/>
</dbReference>
<proteinExistence type="predicted"/>
<reference evidence="10" key="2">
    <citation type="journal article" date="2023" name="Nat. Commun.">
        <title>Cultivation of marine bacteria of the SAR202 clade.</title>
        <authorList>
            <person name="Lim Y."/>
            <person name="Seo J.H."/>
            <person name="Giovannoni S.J."/>
            <person name="Kang I."/>
            <person name="Cho J.C."/>
        </authorList>
    </citation>
    <scope>NUCLEOTIDE SEQUENCE</scope>
    <source>
        <strain evidence="10">JH1073</strain>
    </source>
</reference>
<reference evidence="11" key="3">
    <citation type="submission" date="2023-06" db="EMBL/GenBank/DDBJ databases">
        <title>Pangenomics reveal diversification of enzyme families and niche specialization in globally abundant SAR202 bacteria.</title>
        <authorList>
            <person name="Saw J.H.W."/>
        </authorList>
    </citation>
    <scope>NUCLEOTIDE SEQUENCE [LARGE SCALE GENOMIC DNA]</scope>
    <source>
        <strain evidence="11">JH1073</strain>
    </source>
</reference>
<evidence type="ECO:0000256" key="4">
    <source>
        <dbReference type="ARBA" id="ARBA00022692"/>
    </source>
</evidence>
<keyword evidence="11" id="KW-1185">Reference proteome</keyword>
<feature type="transmembrane region" description="Helical" evidence="8">
    <location>
        <begin position="134"/>
        <end position="153"/>
    </location>
</feature>
<reference evidence="11 12" key="1">
    <citation type="submission" date="2019-11" db="EMBL/GenBank/DDBJ databases">
        <authorList>
            <person name="Cho J.-C."/>
        </authorList>
    </citation>
    <scope>NUCLEOTIDE SEQUENCE [LARGE SCALE GENOMIC DNA]</scope>
    <source>
        <strain evidence="10 11">JH1073</strain>
        <strain evidence="9 12">JH702</strain>
    </source>
</reference>
<keyword evidence="2" id="KW-1003">Cell membrane</keyword>
<evidence type="ECO:0000313" key="12">
    <source>
        <dbReference type="Proteomes" id="UP001321249"/>
    </source>
</evidence>
<evidence type="ECO:0000256" key="8">
    <source>
        <dbReference type="SAM" id="Phobius"/>
    </source>
</evidence>